<name>A0A1H7PKA8_9GAMM</name>
<dbReference type="PANTHER" id="PTHR33490">
    <property type="entry name" value="BLR5614 PROTEIN-RELATED"/>
    <property type="match status" value="1"/>
</dbReference>
<organism evidence="2 3">
    <name type="scientific">Atopomonas hussainii</name>
    <dbReference type="NCBI Taxonomy" id="1429083"/>
    <lineage>
        <taxon>Bacteria</taxon>
        <taxon>Pseudomonadati</taxon>
        <taxon>Pseudomonadota</taxon>
        <taxon>Gammaproteobacteria</taxon>
        <taxon>Pseudomonadales</taxon>
        <taxon>Pseudomonadaceae</taxon>
        <taxon>Atopomonas</taxon>
    </lineage>
</organism>
<dbReference type="Pfam" id="PF01841">
    <property type="entry name" value="Transglut_core"/>
    <property type="match status" value="1"/>
</dbReference>
<dbReference type="InterPro" id="IPR002931">
    <property type="entry name" value="Transglutaminase-like"/>
</dbReference>
<protein>
    <submittedName>
        <fullName evidence="2">Transglutaminase-like superfamily protein</fullName>
    </submittedName>
</protein>
<proteinExistence type="predicted"/>
<dbReference type="SUPFAM" id="SSF54001">
    <property type="entry name" value="Cysteine proteinases"/>
    <property type="match status" value="1"/>
</dbReference>
<gene>
    <name evidence="2" type="ORF">SAMN05216214_11150</name>
</gene>
<dbReference type="Proteomes" id="UP000185766">
    <property type="component" value="Unassembled WGS sequence"/>
</dbReference>
<dbReference type="RefSeq" id="WP_074868733.1">
    <property type="nucleotide sequence ID" value="NZ_FOAS01000011.1"/>
</dbReference>
<dbReference type="InterPro" id="IPR038765">
    <property type="entry name" value="Papain-like_cys_pep_sf"/>
</dbReference>
<evidence type="ECO:0000259" key="1">
    <source>
        <dbReference type="Pfam" id="PF01841"/>
    </source>
</evidence>
<dbReference type="AlphaFoldDB" id="A0A1H7PKA8"/>
<feature type="domain" description="Transglutaminase-like" evidence="1">
    <location>
        <begin position="21"/>
        <end position="136"/>
    </location>
</feature>
<dbReference type="EMBL" id="FOAS01000011">
    <property type="protein sequence ID" value="SEL36220.1"/>
    <property type="molecule type" value="Genomic_DNA"/>
</dbReference>
<dbReference type="Gene3D" id="3.10.620.30">
    <property type="match status" value="1"/>
</dbReference>
<evidence type="ECO:0000313" key="2">
    <source>
        <dbReference type="EMBL" id="SEL36220.1"/>
    </source>
</evidence>
<evidence type="ECO:0000313" key="3">
    <source>
        <dbReference type="Proteomes" id="UP000185766"/>
    </source>
</evidence>
<dbReference type="STRING" id="1429083.GCA_001885685_02057"/>
<accession>A0A1H7PKA8</accession>
<keyword evidence="3" id="KW-1185">Reference proteome</keyword>
<sequence length="224" mass="24579">MHAFLNPSTYIDSDHPAVMAFAEQHRGSDASPVAQAVALYYAVRDEIRYNPYVFSFDDATFKASHAVVQGESYCVPKAALLAACARHCGIPARIGLADVRNHLSTPRLIEALGSDVFAMHGFTELYLNERWVKATPTFNQALCRLMKVAPLDFNGHDDSVFHAFNGAGHKHMEYLRQHGSFADVPVAMAKAYLLDFYPKFQSIAAQGSLGDCLQGDMHAEAAAL</sequence>
<dbReference type="PANTHER" id="PTHR33490:SF3">
    <property type="entry name" value="CONSERVED INTEGRAL MEMBRANE PROTEIN"/>
    <property type="match status" value="1"/>
</dbReference>
<reference evidence="2 3" key="1">
    <citation type="submission" date="2016-10" db="EMBL/GenBank/DDBJ databases">
        <authorList>
            <person name="de Groot N.N."/>
        </authorList>
    </citation>
    <scope>NUCLEOTIDE SEQUENCE [LARGE SCALE GENOMIC DNA]</scope>
    <source>
        <strain evidence="2 3">JCM 19513</strain>
    </source>
</reference>